<keyword evidence="5" id="KW-1185">Reference proteome</keyword>
<dbReference type="SUPFAM" id="SSF48208">
    <property type="entry name" value="Six-hairpin glycosidases"/>
    <property type="match status" value="1"/>
</dbReference>
<dbReference type="Gene3D" id="1.50.10.10">
    <property type="match status" value="1"/>
</dbReference>
<protein>
    <submittedName>
        <fullName evidence="4">Glycogen debranching enzyme</fullName>
    </submittedName>
</protein>
<dbReference type="EMBL" id="JAUSVS010000002">
    <property type="protein sequence ID" value="MDQ0463682.1"/>
    <property type="molecule type" value="Genomic_DNA"/>
</dbReference>
<dbReference type="RefSeq" id="WP_307347801.1">
    <property type="nucleotide sequence ID" value="NZ_JAUSVS010000002.1"/>
</dbReference>
<feature type="compositionally biased region" description="Polar residues" evidence="1">
    <location>
        <begin position="1"/>
        <end position="11"/>
    </location>
</feature>
<dbReference type="Pfam" id="PF14742">
    <property type="entry name" value="GDE_N_bis"/>
    <property type="match status" value="1"/>
</dbReference>
<feature type="domain" description="Mannosylglycerate hydrolase MGH1-like glycoside hydrolase" evidence="3">
    <location>
        <begin position="359"/>
        <end position="605"/>
    </location>
</feature>
<sequence>MDDAPNLTSALDETHDDDSARLRQPALKDGDCFLVADEHGDILGGVDGLFDGDTRLLSRLGLLIAGKKPSQLSAGVTSDNVMFVFNGANRPLPPNAGRHVPPGVLHVERRRFLWNRRMYERIRLINHNLDEVMVPVTLEFAADFRDMFEVRGMVRPKRGEMAQAVLDGRSAAFAYRGLDGLERTSVISFSEPPYRLRHDHADFIAPMAPRSALTLYLEAGAEADEPPSRYRFRKAAAQARLAMRKRERMGARVRTSNRRFNRWIGQSRMDLALLTTDLPTGPYPYAGIPWFSTPFGRDGIISAWQMLLFHPALARGVLAYLASRQATEVNAFQDSQPGKIMHETRKGEMAVLGEIPFGVYYGGVDTTPLFVALAGAYGRRTGDLDFIRGIWGHLKAATAWLDDYSDSNGDGLIDYARAAATGLANQGWKDSHDSIFHADGRFPKGPIALVEVQGYAFAAWRAMADLAGLLGEDGAEGWAARAERIRAQVEDRYWMEEVGYYGIAIDGEGELCRPLASNAGHLLFCGLPTPERAKRVTGHLVSAAFDSGWGIRTLAQGQARYNPMSYHNGSIWPHDNALCAAGIARYGERETVAELLRSLFTAASTADMRLPELFCGFPRRPGEQAVPYPVACVPQAWAAGTPLMVLQALLGIQVDAIAREVRVTKPRLPDGVSSLTLTGLEVAGCTVDLNFETVRGSLVMVAASNCGEGIKVMVEA</sequence>
<evidence type="ECO:0000259" key="3">
    <source>
        <dbReference type="Pfam" id="PF22422"/>
    </source>
</evidence>
<evidence type="ECO:0000256" key="1">
    <source>
        <dbReference type="SAM" id="MobiDB-lite"/>
    </source>
</evidence>
<dbReference type="InterPro" id="IPR008928">
    <property type="entry name" value="6-hairpin_glycosidase_sf"/>
</dbReference>
<dbReference type="InterPro" id="IPR012341">
    <property type="entry name" value="6hp_glycosidase-like_sf"/>
</dbReference>
<proteinExistence type="predicted"/>
<feature type="region of interest" description="Disordered" evidence="1">
    <location>
        <begin position="1"/>
        <end position="21"/>
    </location>
</feature>
<accession>A0ABU0IRW0</accession>
<evidence type="ECO:0000313" key="4">
    <source>
        <dbReference type="EMBL" id="MDQ0463682.1"/>
    </source>
</evidence>
<reference evidence="4 5" key="1">
    <citation type="submission" date="2023-07" db="EMBL/GenBank/DDBJ databases">
        <title>Genomic Encyclopedia of Type Strains, Phase IV (KMG-IV): sequencing the most valuable type-strain genomes for metagenomic binning, comparative biology and taxonomic classification.</title>
        <authorList>
            <person name="Goeker M."/>
        </authorList>
    </citation>
    <scope>NUCLEOTIDE SEQUENCE [LARGE SCALE GENOMIC DNA]</scope>
    <source>
        <strain evidence="4 5">DSM 18695</strain>
    </source>
</reference>
<evidence type="ECO:0000313" key="5">
    <source>
        <dbReference type="Proteomes" id="UP001228905"/>
    </source>
</evidence>
<feature type="domain" description="Putative glycogen debranching enzyme N-terminal" evidence="2">
    <location>
        <begin position="27"/>
        <end position="217"/>
    </location>
</feature>
<dbReference type="Proteomes" id="UP001228905">
    <property type="component" value="Unassembled WGS sequence"/>
</dbReference>
<name>A0ABU0IRW0_9CAUL</name>
<dbReference type="InterPro" id="IPR054491">
    <property type="entry name" value="MGH1-like_GH"/>
</dbReference>
<comment type="caution">
    <text evidence="4">The sequence shown here is derived from an EMBL/GenBank/DDBJ whole genome shotgun (WGS) entry which is preliminary data.</text>
</comment>
<gene>
    <name evidence="4" type="ORF">QO010_001453</name>
</gene>
<dbReference type="InterPro" id="IPR032856">
    <property type="entry name" value="GDE_N_bis"/>
</dbReference>
<organism evidence="4 5">
    <name type="scientific">Caulobacter ginsengisoli</name>
    <dbReference type="NCBI Taxonomy" id="400775"/>
    <lineage>
        <taxon>Bacteria</taxon>
        <taxon>Pseudomonadati</taxon>
        <taxon>Pseudomonadota</taxon>
        <taxon>Alphaproteobacteria</taxon>
        <taxon>Caulobacterales</taxon>
        <taxon>Caulobacteraceae</taxon>
        <taxon>Caulobacter</taxon>
    </lineage>
</organism>
<evidence type="ECO:0000259" key="2">
    <source>
        <dbReference type="Pfam" id="PF14742"/>
    </source>
</evidence>
<dbReference type="Pfam" id="PF22422">
    <property type="entry name" value="MGH1-like_GH"/>
    <property type="match status" value="1"/>
</dbReference>